<accession>A0A0S4KUB5</accession>
<dbReference type="PANTHER" id="PTHR37422:SF13">
    <property type="entry name" value="LIPOPOLYSACCHARIDE BIOSYNTHESIS PROTEIN PA4999-RELATED"/>
    <property type="match status" value="1"/>
</dbReference>
<evidence type="ECO:0000256" key="2">
    <source>
        <dbReference type="ARBA" id="ARBA00022692"/>
    </source>
</evidence>
<feature type="transmembrane region" description="Helical" evidence="5">
    <location>
        <begin position="80"/>
        <end position="98"/>
    </location>
</feature>
<dbReference type="KEGG" id="nio:NITINOP_2419"/>
<dbReference type="Proteomes" id="UP000066284">
    <property type="component" value="Chromosome 1"/>
</dbReference>
<feature type="transmembrane region" description="Helical" evidence="5">
    <location>
        <begin position="309"/>
        <end position="334"/>
    </location>
</feature>
<dbReference type="GO" id="GO:0016020">
    <property type="term" value="C:membrane"/>
    <property type="evidence" value="ECO:0007669"/>
    <property type="project" value="UniProtKB-SubCell"/>
</dbReference>
<dbReference type="RefSeq" id="WP_062485685.1">
    <property type="nucleotide sequence ID" value="NZ_LN885086.1"/>
</dbReference>
<comment type="subcellular location">
    <subcellularLocation>
        <location evidence="1">Membrane</location>
        <topology evidence="1">Multi-pass membrane protein</topology>
    </subcellularLocation>
</comment>
<sequence>MVYWGILLFFALEYIRPGSYVPALNALHLNSIVPLSVFLGSLVSRGVKIADVLNSPNARWIAYLLFLIVISGLTCDVKQYALNVFEMVLGYCLAYFFLRKEIHTVNRMSGVLATLVLVHVAIGLLTPELFAGDGERHYIASGGFLGDGNDFALSVNITIPFCLFLMLNAQGKIKKLFFAGLLFLLIFAVVATQSRGGILALSSIGFYYWLKSERKILGVIGIGIVIFFILAVAPGQLFDRLATLTKTGEEMEGSAQGRILAWTAAVKMAADNPLLGGGVGHFPVKYGAEYRPAGYGLNEIPWQTAHSSYFLILGELGLPGIVFLVGIIVSNLMANKRMLRELGQGVTQQAIACRNLVIALNASLIGFAVGGAFLSAAYYPHIYILAALMECGRDLYKKSLAPKSAADLSDPAPQPIYRQVPA</sequence>
<evidence type="ECO:0000256" key="4">
    <source>
        <dbReference type="ARBA" id="ARBA00023136"/>
    </source>
</evidence>
<evidence type="ECO:0000256" key="1">
    <source>
        <dbReference type="ARBA" id="ARBA00004141"/>
    </source>
</evidence>
<feature type="transmembrane region" description="Helical" evidence="5">
    <location>
        <begin position="110"/>
        <end position="131"/>
    </location>
</feature>
<feature type="domain" description="O-antigen ligase-related" evidence="6">
    <location>
        <begin position="181"/>
        <end position="324"/>
    </location>
</feature>
<dbReference type="AlphaFoldDB" id="A0A0S4KUB5"/>
<gene>
    <name evidence="7" type="ORF">NITINOP_2419</name>
</gene>
<keyword evidence="3 5" id="KW-1133">Transmembrane helix</keyword>
<keyword evidence="2 5" id="KW-0812">Transmembrane</keyword>
<reference evidence="8" key="1">
    <citation type="submission" date="2015-09" db="EMBL/GenBank/DDBJ databases">
        <authorList>
            <person name="Daims H."/>
        </authorList>
    </citation>
    <scope>NUCLEOTIDE SEQUENCE [LARGE SCALE GENOMIC DNA]</scope>
</reference>
<feature type="transmembrane region" description="Helical" evidence="5">
    <location>
        <begin position="216"/>
        <end position="238"/>
    </location>
</feature>
<dbReference type="STRING" id="1715989.NITINOP_2419"/>
<feature type="transmembrane region" description="Helical" evidence="5">
    <location>
        <begin position="57"/>
        <end position="74"/>
    </location>
</feature>
<evidence type="ECO:0000259" key="6">
    <source>
        <dbReference type="Pfam" id="PF04932"/>
    </source>
</evidence>
<feature type="transmembrane region" description="Helical" evidence="5">
    <location>
        <begin position="27"/>
        <end position="45"/>
    </location>
</feature>
<keyword evidence="4 5" id="KW-0472">Membrane</keyword>
<protein>
    <recommendedName>
        <fullName evidence="6">O-antigen ligase-related domain-containing protein</fullName>
    </recommendedName>
</protein>
<feature type="transmembrane region" description="Helical" evidence="5">
    <location>
        <begin position="181"/>
        <end position="210"/>
    </location>
</feature>
<evidence type="ECO:0000313" key="8">
    <source>
        <dbReference type="Proteomes" id="UP000066284"/>
    </source>
</evidence>
<name>A0A0S4KUB5_9BACT</name>
<feature type="transmembrane region" description="Helical" evidence="5">
    <location>
        <begin position="151"/>
        <end position="169"/>
    </location>
</feature>
<proteinExistence type="predicted"/>
<dbReference type="InterPro" id="IPR051533">
    <property type="entry name" value="WaaL-like"/>
</dbReference>
<evidence type="ECO:0000256" key="3">
    <source>
        <dbReference type="ARBA" id="ARBA00022989"/>
    </source>
</evidence>
<evidence type="ECO:0000313" key="7">
    <source>
        <dbReference type="EMBL" id="CUQ67391.1"/>
    </source>
</evidence>
<feature type="transmembrane region" description="Helical" evidence="5">
    <location>
        <begin position="355"/>
        <end position="379"/>
    </location>
</feature>
<dbReference type="EMBL" id="LN885086">
    <property type="protein sequence ID" value="CUQ67391.1"/>
    <property type="molecule type" value="Genomic_DNA"/>
</dbReference>
<dbReference type="Pfam" id="PF04932">
    <property type="entry name" value="Wzy_C"/>
    <property type="match status" value="1"/>
</dbReference>
<organism evidence="7 8">
    <name type="scientific">Candidatus Nitrospira inopinata</name>
    <dbReference type="NCBI Taxonomy" id="1715989"/>
    <lineage>
        <taxon>Bacteria</taxon>
        <taxon>Pseudomonadati</taxon>
        <taxon>Nitrospirota</taxon>
        <taxon>Nitrospiria</taxon>
        <taxon>Nitrospirales</taxon>
        <taxon>Nitrospiraceae</taxon>
        <taxon>Nitrospira</taxon>
    </lineage>
</organism>
<dbReference type="InterPro" id="IPR007016">
    <property type="entry name" value="O-antigen_ligase-rel_domated"/>
</dbReference>
<dbReference type="PANTHER" id="PTHR37422">
    <property type="entry name" value="TEICHURONIC ACID BIOSYNTHESIS PROTEIN TUAE"/>
    <property type="match status" value="1"/>
</dbReference>
<dbReference type="OrthoDB" id="9772644at2"/>
<evidence type="ECO:0000256" key="5">
    <source>
        <dbReference type="SAM" id="Phobius"/>
    </source>
</evidence>
<keyword evidence="8" id="KW-1185">Reference proteome</keyword>